<evidence type="ECO:0000313" key="1">
    <source>
        <dbReference type="EMBL" id="CAG8604135.1"/>
    </source>
</evidence>
<comment type="caution">
    <text evidence="1">The sequence shown here is derived from an EMBL/GenBank/DDBJ whole genome shotgun (WGS) entry which is preliminary data.</text>
</comment>
<dbReference type="Proteomes" id="UP000789396">
    <property type="component" value="Unassembled WGS sequence"/>
</dbReference>
<dbReference type="EMBL" id="CAJVPZ010008999">
    <property type="protein sequence ID" value="CAG8604135.1"/>
    <property type="molecule type" value="Genomic_DNA"/>
</dbReference>
<name>A0A9N9GE92_9GLOM</name>
<gene>
    <name evidence="1" type="ORF">RFULGI_LOCUS6717</name>
</gene>
<reference evidence="1" key="1">
    <citation type="submission" date="2021-06" db="EMBL/GenBank/DDBJ databases">
        <authorList>
            <person name="Kallberg Y."/>
            <person name="Tangrot J."/>
            <person name="Rosling A."/>
        </authorList>
    </citation>
    <scope>NUCLEOTIDE SEQUENCE</scope>
    <source>
        <strain evidence="1">IN212</strain>
    </source>
</reference>
<keyword evidence="2" id="KW-1185">Reference proteome</keyword>
<sequence length="113" mass="12730">MEIIVSYPSQATRFDHLNDCIKIGRTFILSGLIKIESNAKTLEATDIDYLTSFNTSYNLTGNSLPTASNTHLDISIIADEFRSTNSESPKKHKKLIPNPVSYNTNTRTNIHHY</sequence>
<dbReference type="OrthoDB" id="2484032at2759"/>
<accession>A0A9N9GE92</accession>
<evidence type="ECO:0000313" key="2">
    <source>
        <dbReference type="Proteomes" id="UP000789396"/>
    </source>
</evidence>
<dbReference type="AlphaFoldDB" id="A0A9N9GE92"/>
<proteinExistence type="predicted"/>
<organism evidence="1 2">
    <name type="scientific">Racocetra fulgida</name>
    <dbReference type="NCBI Taxonomy" id="60492"/>
    <lineage>
        <taxon>Eukaryota</taxon>
        <taxon>Fungi</taxon>
        <taxon>Fungi incertae sedis</taxon>
        <taxon>Mucoromycota</taxon>
        <taxon>Glomeromycotina</taxon>
        <taxon>Glomeromycetes</taxon>
        <taxon>Diversisporales</taxon>
        <taxon>Gigasporaceae</taxon>
        <taxon>Racocetra</taxon>
    </lineage>
</organism>
<protein>
    <submittedName>
        <fullName evidence="1">13125_t:CDS:1</fullName>
    </submittedName>
</protein>